<gene>
    <name evidence="6" type="ORF">G7057_09210</name>
</gene>
<dbReference type="InterPro" id="IPR011078">
    <property type="entry name" value="PyrdxlP_homeostasis"/>
</dbReference>
<dbReference type="SUPFAM" id="SSF51419">
    <property type="entry name" value="PLP-binding barrel"/>
    <property type="match status" value="1"/>
</dbReference>
<keyword evidence="1 2" id="KW-0663">Pyridoxal phosphate</keyword>
<dbReference type="HAMAP" id="MF_02087">
    <property type="entry name" value="PLP_homeostasis"/>
    <property type="match status" value="1"/>
</dbReference>
<accession>A0A6G7KBE3</accession>
<evidence type="ECO:0000256" key="1">
    <source>
        <dbReference type="ARBA" id="ARBA00022898"/>
    </source>
</evidence>
<dbReference type="InterPro" id="IPR001608">
    <property type="entry name" value="Ala_racemase_N"/>
</dbReference>
<dbReference type="PANTHER" id="PTHR10146">
    <property type="entry name" value="PROLINE SYNTHETASE CO-TRANSCRIBED BACTERIAL HOMOLOG PROTEIN"/>
    <property type="match status" value="1"/>
</dbReference>
<proteinExistence type="inferred from homology"/>
<dbReference type="InterPro" id="IPR029066">
    <property type="entry name" value="PLP-binding_barrel"/>
</dbReference>
<feature type="domain" description="Alanine racemase N-terminal" evidence="5">
    <location>
        <begin position="13"/>
        <end position="222"/>
    </location>
</feature>
<dbReference type="PIRSF" id="PIRSF004848">
    <property type="entry name" value="YBL036c_PLPDEIII"/>
    <property type="match status" value="1"/>
</dbReference>
<evidence type="ECO:0000313" key="6">
    <source>
        <dbReference type="EMBL" id="QII82588.1"/>
    </source>
</evidence>
<dbReference type="CDD" id="cd00635">
    <property type="entry name" value="PLPDE_III_YBL036c_like"/>
    <property type="match status" value="1"/>
</dbReference>
<comment type="function">
    <text evidence="2">Pyridoxal 5'-phosphate (PLP)-binding protein, which is involved in PLP homeostasis.</text>
</comment>
<reference evidence="6 7" key="1">
    <citation type="journal article" date="2017" name="Int. J. Syst. Evol. Microbiol.">
        <title>Jeotgalibaca porci sp. nov. and Jeotgalibaca arthritidis sp. nov., isolated from pigs, and emended description of the genus Jeotgalibaca.</title>
        <authorList>
            <person name="Zamora L."/>
            <person name="Perez-Sancho M."/>
            <person name="Dominguez L."/>
            <person name="Fernandez-Garayzabal J.F."/>
            <person name="Vela A.I."/>
        </authorList>
    </citation>
    <scope>NUCLEOTIDE SEQUENCE [LARGE SCALE GENOMIC DNA]</scope>
    <source>
        <strain evidence="6 7">CECT 9157</strain>
    </source>
</reference>
<evidence type="ECO:0000256" key="3">
    <source>
        <dbReference type="PIRSR" id="PIRSR004848-1"/>
    </source>
</evidence>
<name>A0A6G7KBE3_9LACT</name>
<dbReference type="RefSeq" id="WP_166163104.1">
    <property type="nucleotide sequence ID" value="NZ_CP049740.1"/>
</dbReference>
<dbReference type="Proteomes" id="UP000501451">
    <property type="component" value="Chromosome"/>
</dbReference>
<dbReference type="KEGG" id="jar:G7057_09210"/>
<dbReference type="EMBL" id="CP049740">
    <property type="protein sequence ID" value="QII82588.1"/>
    <property type="molecule type" value="Genomic_DNA"/>
</dbReference>
<keyword evidence="7" id="KW-1185">Reference proteome</keyword>
<protein>
    <recommendedName>
        <fullName evidence="2">Pyridoxal phosphate homeostasis protein</fullName>
        <shortName evidence="2">PLP homeostasis protein</shortName>
    </recommendedName>
</protein>
<evidence type="ECO:0000256" key="2">
    <source>
        <dbReference type="HAMAP-Rule" id="MF_02087"/>
    </source>
</evidence>
<dbReference type="PANTHER" id="PTHR10146:SF14">
    <property type="entry name" value="PYRIDOXAL PHOSPHATE HOMEOSTASIS PROTEIN"/>
    <property type="match status" value="1"/>
</dbReference>
<dbReference type="GO" id="GO:0030170">
    <property type="term" value="F:pyridoxal phosphate binding"/>
    <property type="evidence" value="ECO:0007669"/>
    <property type="project" value="UniProtKB-UniRule"/>
</dbReference>
<dbReference type="NCBIfam" id="TIGR00044">
    <property type="entry name" value="YggS family pyridoxal phosphate-dependent enzyme"/>
    <property type="match status" value="1"/>
</dbReference>
<dbReference type="AlphaFoldDB" id="A0A6G7KBE3"/>
<dbReference type="Pfam" id="PF01168">
    <property type="entry name" value="Ala_racemase_N"/>
    <property type="match status" value="1"/>
</dbReference>
<evidence type="ECO:0000256" key="4">
    <source>
        <dbReference type="RuleBase" id="RU004514"/>
    </source>
</evidence>
<dbReference type="Gene3D" id="3.20.20.10">
    <property type="entry name" value="Alanine racemase"/>
    <property type="match status" value="1"/>
</dbReference>
<sequence>MTIISNCQRIESRIQDSVATVNRHADEVTCVAVTKQRPVADLQALYEVGYRHFGENRPEGLLEKQSACQQEDIKWHFIGSLQTRKVKQIINQIDYLHSLDRESLAKEINKRAERPVACFVQVNVSGETSKSGVSPERLESFIDELAIYPNVLVVGLMTMAPIEANANELSVYFKRLKSLQEEIAAKKLSFAPCTQTSMGMSGDYQIAIQEGASFVRIGSAFFD</sequence>
<evidence type="ECO:0000259" key="5">
    <source>
        <dbReference type="Pfam" id="PF01168"/>
    </source>
</evidence>
<feature type="modified residue" description="N6-(pyridoxal phosphate)lysine" evidence="2 3">
    <location>
        <position position="35"/>
    </location>
</feature>
<organism evidence="6 7">
    <name type="scientific">Jeotgalibaca arthritidis</name>
    <dbReference type="NCBI Taxonomy" id="1868794"/>
    <lineage>
        <taxon>Bacteria</taxon>
        <taxon>Bacillati</taxon>
        <taxon>Bacillota</taxon>
        <taxon>Bacilli</taxon>
        <taxon>Lactobacillales</taxon>
        <taxon>Carnobacteriaceae</taxon>
        <taxon>Jeotgalibaca</taxon>
    </lineage>
</organism>
<comment type="similarity">
    <text evidence="2 4">Belongs to the pyridoxal phosphate-binding protein YggS/PROSC family.</text>
</comment>
<comment type="cofactor">
    <cofactor evidence="3">
        <name>pyridoxal 5'-phosphate</name>
        <dbReference type="ChEBI" id="CHEBI:597326"/>
    </cofactor>
</comment>
<dbReference type="PROSITE" id="PS01211">
    <property type="entry name" value="UPF0001"/>
    <property type="match status" value="1"/>
</dbReference>
<evidence type="ECO:0000313" key="7">
    <source>
        <dbReference type="Proteomes" id="UP000501451"/>
    </source>
</evidence>